<dbReference type="InterPro" id="IPR027417">
    <property type="entry name" value="P-loop_NTPase"/>
</dbReference>
<sequence length="524" mass="59981">MTKEVVAISFLTLVICWLIYLYHLFDRKNFMRGVEHGSAEWGSKSDIKDFVDKTDDNNIILTNTESISINTRKTLRNNNIAVIGGSGSGKTRFFLKPNLMQLHSSYVITDPKGTVLLECGKMLVDSGYNVKVLNTINFKKSMHYNPFSYINEEKDILKFVNTLIINTNDGQNTKEDFWVKAERLLFQALIGYIHYECNEDEKNFETLLTLIDNMEVREDDEDFKSPVDELFLELEAQNPKHFAVRQYKKYKLSAGKTAKSILISVGARLAPFDIDVLREITKYDDMDLSSIGEKKTALFIIVDDTDPTFNFLVAILYTQLFNLLCNLADDKYNGRLPIHVRCLLDEFANIGQIPNFEKLIATIRSREISACVILQNISQLKAIYKDNSATIIGNCDTLLFLGSGEEETQKNISSKVGKTTIDHVSYNESRGQNSSMSVNHQIIARDLITPSEVGLLKTDECLLFLRGVKPFKSKKFTLERHKRYKLLSDYDEKNLFNIEDRLDDTSDPSWIESTEEVYELNLDI</sequence>
<evidence type="ECO:0000313" key="9">
    <source>
        <dbReference type="Proteomes" id="UP000002938"/>
    </source>
</evidence>
<organism evidence="8 9">
    <name type="scientific">Turicibacter sanguinis PC909</name>
    <dbReference type="NCBI Taxonomy" id="702450"/>
    <lineage>
        <taxon>Bacteria</taxon>
        <taxon>Bacillati</taxon>
        <taxon>Bacillota</taxon>
        <taxon>Erysipelotrichia</taxon>
        <taxon>Erysipelotrichales</taxon>
        <taxon>Turicibacteraceae</taxon>
        <taxon>Turicibacter</taxon>
    </lineage>
</organism>
<dbReference type="PANTHER" id="PTHR37937:SF1">
    <property type="entry name" value="CONJUGATIVE TRANSFER: DNA TRANSPORT"/>
    <property type="match status" value="1"/>
</dbReference>
<proteinExistence type="inferred from homology"/>
<evidence type="ECO:0000256" key="2">
    <source>
        <dbReference type="ARBA" id="ARBA00008806"/>
    </source>
</evidence>
<evidence type="ECO:0000256" key="4">
    <source>
        <dbReference type="ARBA" id="ARBA00022692"/>
    </source>
</evidence>
<keyword evidence="3" id="KW-1003">Cell membrane</keyword>
<dbReference type="InterPro" id="IPR051539">
    <property type="entry name" value="T4SS-coupling_protein"/>
</dbReference>
<dbReference type="Pfam" id="PF02534">
    <property type="entry name" value="T4SS-DNA_transf"/>
    <property type="match status" value="1"/>
</dbReference>
<evidence type="ECO:0000256" key="6">
    <source>
        <dbReference type="ARBA" id="ARBA00023136"/>
    </source>
</evidence>
<evidence type="ECO:0000313" key="8">
    <source>
        <dbReference type="EMBL" id="EFF64554.1"/>
    </source>
</evidence>
<evidence type="ECO:0000256" key="3">
    <source>
        <dbReference type="ARBA" id="ARBA00022475"/>
    </source>
</evidence>
<dbReference type="Proteomes" id="UP000002938">
    <property type="component" value="Unassembled WGS sequence"/>
</dbReference>
<evidence type="ECO:0000256" key="5">
    <source>
        <dbReference type="ARBA" id="ARBA00022989"/>
    </source>
</evidence>
<gene>
    <name evidence="8" type="ORF">CUW_2515</name>
</gene>
<evidence type="ECO:0000256" key="1">
    <source>
        <dbReference type="ARBA" id="ARBA00004651"/>
    </source>
</evidence>
<dbReference type="NCBIfam" id="NF045973">
    <property type="entry name" value="conju_CD1115"/>
    <property type="match status" value="1"/>
</dbReference>
<name>A0ABN0A4I0_9FIRM</name>
<dbReference type="PANTHER" id="PTHR37937">
    <property type="entry name" value="CONJUGATIVE TRANSFER: DNA TRANSPORT"/>
    <property type="match status" value="1"/>
</dbReference>
<dbReference type="EMBL" id="ADMN01000035">
    <property type="protein sequence ID" value="EFF64554.1"/>
    <property type="molecule type" value="Genomic_DNA"/>
</dbReference>
<comment type="caution">
    <text evidence="8">The sequence shown here is derived from an EMBL/GenBank/DDBJ whole genome shotgun (WGS) entry which is preliminary data.</text>
</comment>
<dbReference type="CDD" id="cd01127">
    <property type="entry name" value="TrwB_TraG_TraD_VirD4"/>
    <property type="match status" value="1"/>
</dbReference>
<dbReference type="InterPro" id="IPR003688">
    <property type="entry name" value="TraG/VirD4"/>
</dbReference>
<comment type="subcellular location">
    <subcellularLocation>
        <location evidence="1">Cell membrane</location>
        <topology evidence="1">Multi-pass membrane protein</topology>
    </subcellularLocation>
</comment>
<dbReference type="SUPFAM" id="SSF52540">
    <property type="entry name" value="P-loop containing nucleoside triphosphate hydrolases"/>
    <property type="match status" value="1"/>
</dbReference>
<dbReference type="Gene3D" id="3.40.50.300">
    <property type="entry name" value="P-loop containing nucleotide triphosphate hydrolases"/>
    <property type="match status" value="1"/>
</dbReference>
<keyword evidence="6 7" id="KW-0472">Membrane</keyword>
<keyword evidence="9" id="KW-1185">Reference proteome</keyword>
<feature type="transmembrane region" description="Helical" evidence="7">
    <location>
        <begin position="6"/>
        <end position="25"/>
    </location>
</feature>
<keyword evidence="4 7" id="KW-0812">Transmembrane</keyword>
<keyword evidence="5 7" id="KW-1133">Transmembrane helix</keyword>
<comment type="similarity">
    <text evidence="2">Belongs to the VirD4/TraG family.</text>
</comment>
<evidence type="ECO:0000256" key="7">
    <source>
        <dbReference type="SAM" id="Phobius"/>
    </source>
</evidence>
<protein>
    <submittedName>
        <fullName evidence="8">TraG/TraD family protein</fullName>
    </submittedName>
</protein>
<accession>A0ABN0A4I0</accession>
<reference evidence="8 9" key="1">
    <citation type="journal article" date="2011" name="J. Bacteriol.">
        <title>Draft Genome Sequence of Turicibacter sanguinis PC909, Isolated from Human Feces.</title>
        <authorList>
            <person name="Cuiv P.O."/>
            <person name="Klaassens E.S."/>
            <person name="Durkin A.S."/>
            <person name="Harkins D.M."/>
            <person name="Foster L."/>
            <person name="McCorrison J."/>
            <person name="Torralba M."/>
            <person name="Nelson K.E."/>
            <person name="Morrison M."/>
        </authorList>
    </citation>
    <scope>NUCLEOTIDE SEQUENCE [LARGE SCALE GENOMIC DNA]</scope>
    <source>
        <strain evidence="8 9">PC909</strain>
    </source>
</reference>